<sequence>MFLGFCSALKCHGYIIIVVSFKLTIF</sequence>
<organism evidence="1">
    <name type="scientific">Rhizophora mucronata</name>
    <name type="common">Asiatic mangrove</name>
    <dbReference type="NCBI Taxonomy" id="61149"/>
    <lineage>
        <taxon>Eukaryota</taxon>
        <taxon>Viridiplantae</taxon>
        <taxon>Streptophyta</taxon>
        <taxon>Embryophyta</taxon>
        <taxon>Tracheophyta</taxon>
        <taxon>Spermatophyta</taxon>
        <taxon>Magnoliopsida</taxon>
        <taxon>eudicotyledons</taxon>
        <taxon>Gunneridae</taxon>
        <taxon>Pentapetalae</taxon>
        <taxon>rosids</taxon>
        <taxon>fabids</taxon>
        <taxon>Malpighiales</taxon>
        <taxon>Rhizophoraceae</taxon>
        <taxon>Rhizophora</taxon>
    </lineage>
</organism>
<dbReference type="AlphaFoldDB" id="A0A2P2J1G7"/>
<reference evidence="1" key="1">
    <citation type="submission" date="2018-02" db="EMBL/GenBank/DDBJ databases">
        <title>Rhizophora mucronata_Transcriptome.</title>
        <authorList>
            <person name="Meera S.P."/>
            <person name="Sreeshan A."/>
            <person name="Augustine A."/>
        </authorList>
    </citation>
    <scope>NUCLEOTIDE SEQUENCE</scope>
    <source>
        <tissue evidence="1">Leaf</tissue>
    </source>
</reference>
<proteinExistence type="predicted"/>
<dbReference type="EMBL" id="GGEC01006794">
    <property type="protein sequence ID" value="MBW87277.1"/>
    <property type="molecule type" value="Transcribed_RNA"/>
</dbReference>
<protein>
    <submittedName>
        <fullName evidence="1">Uncharacterized protein</fullName>
    </submittedName>
</protein>
<accession>A0A2P2J1G7</accession>
<name>A0A2P2J1G7_RHIMU</name>
<evidence type="ECO:0000313" key="1">
    <source>
        <dbReference type="EMBL" id="MBW87277.1"/>
    </source>
</evidence>